<evidence type="ECO:0000313" key="9">
    <source>
        <dbReference type="EMBL" id="OGF26120.1"/>
    </source>
</evidence>
<dbReference type="InterPro" id="IPR036621">
    <property type="entry name" value="Anticodon-bd_dom_sf"/>
</dbReference>
<comment type="subunit">
    <text evidence="7">Homodimer.</text>
</comment>
<dbReference type="CDD" id="cd00778">
    <property type="entry name" value="ProRS_core_arch_euk"/>
    <property type="match status" value="1"/>
</dbReference>
<dbReference type="FunFam" id="3.30.930.10:FF:000037">
    <property type="entry name" value="Proline--tRNA ligase"/>
    <property type="match status" value="1"/>
</dbReference>
<accession>A0A1F5SHE6</accession>
<keyword evidence="3 7" id="KW-0067">ATP-binding</keyword>
<keyword evidence="5 7" id="KW-0030">Aminoacyl-tRNA synthetase</keyword>
<dbReference type="InterPro" id="IPR004499">
    <property type="entry name" value="Pro-tRNA-ligase_IIa_arc-type"/>
</dbReference>
<name>A0A1F5SHE6_9BACT</name>
<comment type="domain">
    <text evidence="7">Consists of three domains: the N-terminal catalytic domain, the anticodon-binding domain and the C-terminal extension.</text>
</comment>
<dbReference type="EC" id="6.1.1.15" evidence="7"/>
<reference evidence="9 10" key="1">
    <citation type="journal article" date="2016" name="Nat. Commun.">
        <title>Thousands of microbial genomes shed light on interconnected biogeochemical processes in an aquifer system.</title>
        <authorList>
            <person name="Anantharaman K."/>
            <person name="Brown C.T."/>
            <person name="Hug L.A."/>
            <person name="Sharon I."/>
            <person name="Castelle C.J."/>
            <person name="Probst A.J."/>
            <person name="Thomas B.C."/>
            <person name="Singh A."/>
            <person name="Wilkins M.J."/>
            <person name="Karaoz U."/>
            <person name="Brodie E.L."/>
            <person name="Williams K.H."/>
            <person name="Hubbard S.S."/>
            <person name="Banfield J.F."/>
        </authorList>
    </citation>
    <scope>NUCLEOTIDE SEQUENCE [LARGE SCALE GENOMIC DNA]</scope>
</reference>
<evidence type="ECO:0000313" key="10">
    <source>
        <dbReference type="Proteomes" id="UP000178367"/>
    </source>
</evidence>
<organism evidence="9 10">
    <name type="scientific">Candidatus Falkowbacteria bacterium RIFOXYA2_FULL_47_19</name>
    <dbReference type="NCBI Taxonomy" id="1797994"/>
    <lineage>
        <taxon>Bacteria</taxon>
        <taxon>Candidatus Falkowiibacteriota</taxon>
    </lineage>
</organism>
<dbReference type="EMBL" id="MFGB01000017">
    <property type="protein sequence ID" value="OGF26120.1"/>
    <property type="molecule type" value="Genomic_DNA"/>
</dbReference>
<comment type="catalytic activity">
    <reaction evidence="6 7">
        <text>tRNA(Pro) + L-proline + ATP = L-prolyl-tRNA(Pro) + AMP + diphosphate</text>
        <dbReference type="Rhea" id="RHEA:14305"/>
        <dbReference type="Rhea" id="RHEA-COMP:9700"/>
        <dbReference type="Rhea" id="RHEA-COMP:9702"/>
        <dbReference type="ChEBI" id="CHEBI:30616"/>
        <dbReference type="ChEBI" id="CHEBI:33019"/>
        <dbReference type="ChEBI" id="CHEBI:60039"/>
        <dbReference type="ChEBI" id="CHEBI:78442"/>
        <dbReference type="ChEBI" id="CHEBI:78532"/>
        <dbReference type="ChEBI" id="CHEBI:456215"/>
        <dbReference type="EC" id="6.1.1.15"/>
    </reaction>
</comment>
<protein>
    <recommendedName>
        <fullName evidence="7">Proline--tRNA ligase</fullName>
        <ecNumber evidence="7">6.1.1.15</ecNumber>
    </recommendedName>
    <alternativeName>
        <fullName evidence="7">Prolyl-tRNA synthetase</fullName>
        <shortName evidence="7">ProRS</shortName>
    </alternativeName>
</protein>
<dbReference type="HAMAP" id="MF_01571">
    <property type="entry name" value="Pro_tRNA_synth_type3"/>
    <property type="match status" value="1"/>
</dbReference>
<dbReference type="SUPFAM" id="SSF55681">
    <property type="entry name" value="Class II aaRS and biotin synthetases"/>
    <property type="match status" value="1"/>
</dbReference>
<evidence type="ECO:0000256" key="1">
    <source>
        <dbReference type="ARBA" id="ARBA00022598"/>
    </source>
</evidence>
<dbReference type="Gene3D" id="3.30.110.30">
    <property type="entry name" value="C-terminal domain of ProRS"/>
    <property type="match status" value="1"/>
</dbReference>
<evidence type="ECO:0000256" key="7">
    <source>
        <dbReference type="HAMAP-Rule" id="MF_01571"/>
    </source>
</evidence>
<dbReference type="SUPFAM" id="SSF52954">
    <property type="entry name" value="Class II aaRS ABD-related"/>
    <property type="match status" value="1"/>
</dbReference>
<dbReference type="GO" id="GO:0004827">
    <property type="term" value="F:proline-tRNA ligase activity"/>
    <property type="evidence" value="ECO:0007669"/>
    <property type="project" value="UniProtKB-UniRule"/>
</dbReference>
<keyword evidence="2 7" id="KW-0547">Nucleotide-binding</keyword>
<dbReference type="Pfam" id="PF03129">
    <property type="entry name" value="HGTP_anticodon"/>
    <property type="match status" value="1"/>
</dbReference>
<comment type="caution">
    <text evidence="9">The sequence shown here is derived from an EMBL/GenBank/DDBJ whole genome shotgun (WGS) entry which is preliminary data.</text>
</comment>
<dbReference type="InterPro" id="IPR004154">
    <property type="entry name" value="Anticodon-bd"/>
</dbReference>
<dbReference type="SMART" id="SM00946">
    <property type="entry name" value="ProRS-C_1"/>
    <property type="match status" value="1"/>
</dbReference>
<dbReference type="PROSITE" id="PS50862">
    <property type="entry name" value="AA_TRNA_LIGASE_II"/>
    <property type="match status" value="1"/>
</dbReference>
<dbReference type="InterPro" id="IPR002314">
    <property type="entry name" value="aa-tRNA-synt_IIb"/>
</dbReference>
<dbReference type="InterPro" id="IPR017449">
    <property type="entry name" value="Pro-tRNA_synth_II"/>
</dbReference>
<proteinExistence type="inferred from homology"/>
<dbReference type="Gene3D" id="3.30.930.10">
    <property type="entry name" value="Bira Bifunctional Protein, Domain 2"/>
    <property type="match status" value="1"/>
</dbReference>
<dbReference type="Pfam" id="PF09180">
    <property type="entry name" value="ProRS-C_1"/>
    <property type="match status" value="1"/>
</dbReference>
<evidence type="ECO:0000256" key="2">
    <source>
        <dbReference type="ARBA" id="ARBA00022741"/>
    </source>
</evidence>
<dbReference type="GO" id="GO:0005737">
    <property type="term" value="C:cytoplasm"/>
    <property type="evidence" value="ECO:0007669"/>
    <property type="project" value="UniProtKB-SubCell"/>
</dbReference>
<evidence type="ECO:0000256" key="6">
    <source>
        <dbReference type="ARBA" id="ARBA00047671"/>
    </source>
</evidence>
<dbReference type="GO" id="GO:0017101">
    <property type="term" value="C:aminoacyl-tRNA synthetase multienzyme complex"/>
    <property type="evidence" value="ECO:0007669"/>
    <property type="project" value="TreeGrafter"/>
</dbReference>
<comment type="function">
    <text evidence="7">Catalyzes the attachment of proline to tRNA(Pro) in a two-step reaction: proline is first activated by ATP to form Pro-AMP and then transferred to the acceptor end of tRNA(Pro).</text>
</comment>
<keyword evidence="4 7" id="KW-0648">Protein biosynthesis</keyword>
<dbReference type="SUPFAM" id="SSF64586">
    <property type="entry name" value="C-terminal domain of ProRS"/>
    <property type="match status" value="1"/>
</dbReference>
<keyword evidence="1 7" id="KW-0436">Ligase</keyword>
<dbReference type="Proteomes" id="UP000178367">
    <property type="component" value="Unassembled WGS sequence"/>
</dbReference>
<dbReference type="NCBIfam" id="TIGR00408">
    <property type="entry name" value="proS_fam_I"/>
    <property type="match status" value="1"/>
</dbReference>
<dbReference type="InterPro" id="IPR016061">
    <property type="entry name" value="Pro-tRNA_ligase_II_C"/>
</dbReference>
<dbReference type="InterPro" id="IPR045864">
    <property type="entry name" value="aa-tRNA-synth_II/BPL/LPL"/>
</dbReference>
<dbReference type="Gene3D" id="3.40.50.800">
    <property type="entry name" value="Anticodon-binding domain"/>
    <property type="match status" value="1"/>
</dbReference>
<keyword evidence="7" id="KW-0963">Cytoplasm</keyword>
<evidence type="ECO:0000259" key="8">
    <source>
        <dbReference type="PROSITE" id="PS50862"/>
    </source>
</evidence>
<dbReference type="PANTHER" id="PTHR43382">
    <property type="entry name" value="PROLYL-TRNA SYNTHETASE"/>
    <property type="match status" value="1"/>
</dbReference>
<sequence length="473" mass="54671">MKNNKITPQKEDFPRWYQDVVKEAELAENSEVRGCGIVRPYGYKIWELIKEELNRMITSTGVENVYFPIFVPMENLEAEKDHIEGFAPELAVVTHGGGQELVNKLVVRPTSETAMYKTYARWIQSYKDLPLRLNQWNNVVRWEKRPRAFLRWSEFLWQEGHTVFADREGAIAEMWQMLDIYEKMYEYMALPVFKGRKSEVEKFAGAEITSTVEVMVRDGKAIQGGTSHYLGTNFSEVFDVKYLGEDGEKHFGHQNSWGFSWRSIGAVIMGHGDDNGLRLPPNIAPIQVVTVPIYKDENKAEVITYAEKIFSDIKGWRKKIDLRNNLTPGFKYNHWEARGVPVRLEIGPKEAADGTVTVFRRDINTKETVGEKDLSARLEKLMAEIHDNLYKQAKEFALAHIHRIESVDEIKDQVGFFEASWSEDPASERSLKERFSMVSRVLPADNQDKEPKNKKCFITGKEAKHDWLFAKSY</sequence>
<dbReference type="InterPro" id="IPR033721">
    <property type="entry name" value="ProRS_core_arch_euk"/>
</dbReference>
<dbReference type="GO" id="GO:0006433">
    <property type="term" value="P:prolyl-tRNA aminoacylation"/>
    <property type="evidence" value="ECO:0007669"/>
    <property type="project" value="UniProtKB-UniRule"/>
</dbReference>
<comment type="subcellular location">
    <subcellularLocation>
        <location evidence="7">Cytoplasm</location>
    </subcellularLocation>
</comment>
<feature type="domain" description="Aminoacyl-transfer RNA synthetases class-II family profile" evidence="8">
    <location>
        <begin position="39"/>
        <end position="280"/>
    </location>
</feature>
<gene>
    <name evidence="7" type="primary">proS</name>
    <name evidence="9" type="ORF">A2227_02785</name>
</gene>
<dbReference type="AlphaFoldDB" id="A0A1F5SHE6"/>
<dbReference type="Pfam" id="PF00587">
    <property type="entry name" value="tRNA-synt_2b"/>
    <property type="match status" value="1"/>
</dbReference>
<dbReference type="InterPro" id="IPR002316">
    <property type="entry name" value="Pro-tRNA-ligase_IIa"/>
</dbReference>
<evidence type="ECO:0000256" key="3">
    <source>
        <dbReference type="ARBA" id="ARBA00022840"/>
    </source>
</evidence>
<dbReference type="STRING" id="1797994.A2227_02785"/>
<dbReference type="PRINTS" id="PR01046">
    <property type="entry name" value="TRNASYNTHPRO"/>
</dbReference>
<dbReference type="InterPro" id="IPR006195">
    <property type="entry name" value="aa-tRNA-synth_II"/>
</dbReference>
<dbReference type="GO" id="GO:0005524">
    <property type="term" value="F:ATP binding"/>
    <property type="evidence" value="ECO:0007669"/>
    <property type="project" value="UniProtKB-UniRule"/>
</dbReference>
<evidence type="ECO:0000256" key="5">
    <source>
        <dbReference type="ARBA" id="ARBA00023146"/>
    </source>
</evidence>
<dbReference type="PANTHER" id="PTHR43382:SF3">
    <property type="entry name" value="PROLINE--TRNA LIGASE, CHLOROPLASTIC_MITOCHONDRIAL"/>
    <property type="match status" value="1"/>
</dbReference>
<comment type="similarity">
    <text evidence="7">Belongs to the class-II aminoacyl-tRNA synthetase family. ProS type 3 subfamily.</text>
</comment>
<evidence type="ECO:0000256" key="4">
    <source>
        <dbReference type="ARBA" id="ARBA00022917"/>
    </source>
</evidence>